<gene>
    <name evidence="1" type="ORF">EVAR_28723_1</name>
</gene>
<proteinExistence type="predicted"/>
<dbReference type="EMBL" id="BGZK01000275">
    <property type="protein sequence ID" value="GBP33567.1"/>
    <property type="molecule type" value="Genomic_DNA"/>
</dbReference>
<comment type="caution">
    <text evidence="1">The sequence shown here is derived from an EMBL/GenBank/DDBJ whole genome shotgun (WGS) entry which is preliminary data.</text>
</comment>
<organism evidence="1 2">
    <name type="scientific">Eumeta variegata</name>
    <name type="common">Bagworm moth</name>
    <name type="synonym">Eumeta japonica</name>
    <dbReference type="NCBI Taxonomy" id="151549"/>
    <lineage>
        <taxon>Eukaryota</taxon>
        <taxon>Metazoa</taxon>
        <taxon>Ecdysozoa</taxon>
        <taxon>Arthropoda</taxon>
        <taxon>Hexapoda</taxon>
        <taxon>Insecta</taxon>
        <taxon>Pterygota</taxon>
        <taxon>Neoptera</taxon>
        <taxon>Endopterygota</taxon>
        <taxon>Lepidoptera</taxon>
        <taxon>Glossata</taxon>
        <taxon>Ditrysia</taxon>
        <taxon>Tineoidea</taxon>
        <taxon>Psychidae</taxon>
        <taxon>Oiketicinae</taxon>
        <taxon>Eumeta</taxon>
    </lineage>
</organism>
<name>A0A4C1V5N3_EUMVA</name>
<sequence>METLLLGNHAQSTSTFGSKVVDQIGREQVAFVRKLPAAEELSYTTSQDSYTTRRLQSKVWLLRSRTIYDGLMHPYSITRLDLNEGHPYDLVTLTWELERPASTNPEQLVESGDAGERYPFKEYVQHNSWRDSLSSQFKAPRVRLIDGSEVGVIGGRPSGRRRRTARVYCEGRAAVQALD</sequence>
<protein>
    <submittedName>
        <fullName evidence="1">Uncharacterized protein</fullName>
    </submittedName>
</protein>
<evidence type="ECO:0000313" key="1">
    <source>
        <dbReference type="EMBL" id="GBP33567.1"/>
    </source>
</evidence>
<dbReference type="Proteomes" id="UP000299102">
    <property type="component" value="Unassembled WGS sequence"/>
</dbReference>
<reference evidence="1 2" key="1">
    <citation type="journal article" date="2019" name="Commun. Biol.">
        <title>The bagworm genome reveals a unique fibroin gene that provides high tensile strength.</title>
        <authorList>
            <person name="Kono N."/>
            <person name="Nakamura H."/>
            <person name="Ohtoshi R."/>
            <person name="Tomita M."/>
            <person name="Numata K."/>
            <person name="Arakawa K."/>
        </authorList>
    </citation>
    <scope>NUCLEOTIDE SEQUENCE [LARGE SCALE GENOMIC DNA]</scope>
</reference>
<evidence type="ECO:0000313" key="2">
    <source>
        <dbReference type="Proteomes" id="UP000299102"/>
    </source>
</evidence>
<keyword evidence="2" id="KW-1185">Reference proteome</keyword>
<dbReference type="AlphaFoldDB" id="A0A4C1V5N3"/>
<accession>A0A4C1V5N3</accession>